<protein>
    <submittedName>
        <fullName evidence="2">ARAD1C42504p</fullName>
    </submittedName>
</protein>
<gene>
    <name evidence="2" type="ORF">GNLVRS02_ARAD1C42504g</name>
</gene>
<feature type="region of interest" description="Disordered" evidence="1">
    <location>
        <begin position="142"/>
        <end position="221"/>
    </location>
</feature>
<feature type="compositionally biased region" description="Low complexity" evidence="1">
    <location>
        <begin position="72"/>
        <end position="86"/>
    </location>
</feature>
<dbReference type="AlphaFoldDB" id="A0A060T9A0"/>
<dbReference type="EMBL" id="HG937693">
    <property type="protein sequence ID" value="CDP35746.1"/>
    <property type="molecule type" value="Genomic_DNA"/>
</dbReference>
<reference evidence="2" key="1">
    <citation type="submission" date="2014-02" db="EMBL/GenBank/DDBJ databases">
        <authorList>
            <person name="Genoscope - CEA"/>
        </authorList>
    </citation>
    <scope>NUCLEOTIDE SEQUENCE</scope>
    <source>
        <strain evidence="2">LS3</strain>
    </source>
</reference>
<sequence>MYQMHITHRCNPAQGRETFLYIYIAECKIREGKKPCHCVNMKLGVVVALAAVAAANPEPGILGDIWSFFDDSSSTSAAPAPTSPLDTPTPEPAPTSTYQPPSTHDSPSPTPAQTTSEAPPPETTSSDSGSNALLQLISSLQNVGKSSQQQPAQTSTQQQQQPTQSQQPQQSSQQPSQQQSSSAAPAPSTTSNGGGGSSSQASSSPGTTEAPSSSGGGNVLSTVVTLGSTNSNQGLRSILTGAQGVVGSDAPRTVVTIPVSELRLLTGANATANAAVAQATGPGRMGLAMAAIPGMVAPLAAALL</sequence>
<feature type="compositionally biased region" description="Polar residues" evidence="1">
    <location>
        <begin position="209"/>
        <end position="221"/>
    </location>
</feature>
<reference evidence="2" key="2">
    <citation type="submission" date="2014-06" db="EMBL/GenBank/DDBJ databases">
        <title>The complete genome of Blastobotrys (Arxula) adeninivorans LS3 - a yeast of biotechnological interest.</title>
        <authorList>
            <person name="Kunze G."/>
            <person name="Gaillardin C."/>
            <person name="Czernicka M."/>
            <person name="Durrens P."/>
            <person name="Martin T."/>
            <person name="Boer E."/>
            <person name="Gabaldon T."/>
            <person name="Cruz J."/>
            <person name="Talla E."/>
            <person name="Marck C."/>
            <person name="Goffeau A."/>
            <person name="Barbe V."/>
            <person name="Baret P."/>
            <person name="Baronian K."/>
            <person name="Beier S."/>
            <person name="Bleykasten C."/>
            <person name="Bode R."/>
            <person name="Casaregola S."/>
            <person name="Despons L."/>
            <person name="Fairhead C."/>
            <person name="Giersberg M."/>
            <person name="Gierski P."/>
            <person name="Hahnel U."/>
            <person name="Hartmann A."/>
            <person name="Jankowska D."/>
            <person name="Jubin C."/>
            <person name="Jung P."/>
            <person name="Lafontaine I."/>
            <person name="Leh-Louis V."/>
            <person name="Lemaire M."/>
            <person name="Marcet-Houben M."/>
            <person name="Mascher M."/>
            <person name="Morel G."/>
            <person name="Richard G.-F."/>
            <person name="Riechen J."/>
            <person name="Sacerdot C."/>
            <person name="Sarkar A."/>
            <person name="Savel G."/>
            <person name="Schacherer J."/>
            <person name="Sherman D."/>
            <person name="Straub M.-L."/>
            <person name="Stein N."/>
            <person name="Thierry A."/>
            <person name="Trautwein-Schult A."/>
            <person name="Westhof E."/>
            <person name="Worch S."/>
            <person name="Dujon B."/>
            <person name="Souciet J.-L."/>
            <person name="Wincker P."/>
            <person name="Scholz U."/>
            <person name="Neuveglise N."/>
        </authorList>
    </citation>
    <scope>NUCLEOTIDE SEQUENCE</scope>
    <source>
        <strain evidence="2">LS3</strain>
    </source>
</reference>
<feature type="compositionally biased region" description="Low complexity" evidence="1">
    <location>
        <begin position="198"/>
        <end position="208"/>
    </location>
</feature>
<feature type="compositionally biased region" description="Low complexity" evidence="1">
    <location>
        <begin position="146"/>
        <end position="191"/>
    </location>
</feature>
<proteinExistence type="predicted"/>
<accession>A0A060T9A0</accession>
<feature type="compositionally biased region" description="Low complexity" evidence="1">
    <location>
        <begin position="100"/>
        <end position="128"/>
    </location>
</feature>
<evidence type="ECO:0000313" key="2">
    <source>
        <dbReference type="EMBL" id="CDP35746.1"/>
    </source>
</evidence>
<feature type="region of interest" description="Disordered" evidence="1">
    <location>
        <begin position="72"/>
        <end position="129"/>
    </location>
</feature>
<name>A0A060T9A0_BLAAD</name>
<organism evidence="2">
    <name type="scientific">Blastobotrys adeninivorans</name>
    <name type="common">Yeast</name>
    <name type="synonym">Arxula adeninivorans</name>
    <dbReference type="NCBI Taxonomy" id="409370"/>
    <lineage>
        <taxon>Eukaryota</taxon>
        <taxon>Fungi</taxon>
        <taxon>Dikarya</taxon>
        <taxon>Ascomycota</taxon>
        <taxon>Saccharomycotina</taxon>
        <taxon>Dipodascomycetes</taxon>
        <taxon>Dipodascales</taxon>
        <taxon>Trichomonascaceae</taxon>
        <taxon>Blastobotrys</taxon>
    </lineage>
</organism>
<evidence type="ECO:0000256" key="1">
    <source>
        <dbReference type="SAM" id="MobiDB-lite"/>
    </source>
</evidence>